<dbReference type="EMBL" id="GBXM01058879">
    <property type="protein sequence ID" value="JAH49698.1"/>
    <property type="molecule type" value="Transcribed_RNA"/>
</dbReference>
<dbReference type="AlphaFoldDB" id="A0A0E9TAF9"/>
<reference evidence="1" key="1">
    <citation type="submission" date="2014-11" db="EMBL/GenBank/DDBJ databases">
        <authorList>
            <person name="Amaro Gonzalez C."/>
        </authorList>
    </citation>
    <scope>NUCLEOTIDE SEQUENCE</scope>
</reference>
<protein>
    <submittedName>
        <fullName evidence="1">Uncharacterized protein</fullName>
    </submittedName>
</protein>
<name>A0A0E9TAF9_ANGAN</name>
<accession>A0A0E9TAF9</accession>
<organism evidence="1">
    <name type="scientific">Anguilla anguilla</name>
    <name type="common">European freshwater eel</name>
    <name type="synonym">Muraena anguilla</name>
    <dbReference type="NCBI Taxonomy" id="7936"/>
    <lineage>
        <taxon>Eukaryota</taxon>
        <taxon>Metazoa</taxon>
        <taxon>Chordata</taxon>
        <taxon>Craniata</taxon>
        <taxon>Vertebrata</taxon>
        <taxon>Euteleostomi</taxon>
        <taxon>Actinopterygii</taxon>
        <taxon>Neopterygii</taxon>
        <taxon>Teleostei</taxon>
        <taxon>Anguilliformes</taxon>
        <taxon>Anguillidae</taxon>
        <taxon>Anguilla</taxon>
    </lineage>
</organism>
<reference evidence="1" key="2">
    <citation type="journal article" date="2015" name="Fish Shellfish Immunol.">
        <title>Early steps in the European eel (Anguilla anguilla)-Vibrio vulnificus interaction in the gills: Role of the RtxA13 toxin.</title>
        <authorList>
            <person name="Callol A."/>
            <person name="Pajuelo D."/>
            <person name="Ebbesson L."/>
            <person name="Teles M."/>
            <person name="MacKenzie S."/>
            <person name="Amaro C."/>
        </authorList>
    </citation>
    <scope>NUCLEOTIDE SEQUENCE</scope>
</reference>
<sequence>MSLASPFLFLLPLLRFSLVFTGSFRIHNLSSLY</sequence>
<proteinExistence type="predicted"/>
<evidence type="ECO:0000313" key="1">
    <source>
        <dbReference type="EMBL" id="JAH49698.1"/>
    </source>
</evidence>